<dbReference type="PANTHER" id="PTHR10963:SF55">
    <property type="entry name" value="GLYCOSIDE HYDROLASE FAMILY 16 PROTEIN"/>
    <property type="match status" value="1"/>
</dbReference>
<feature type="signal peptide" evidence="2">
    <location>
        <begin position="1"/>
        <end position="22"/>
    </location>
</feature>
<evidence type="ECO:0000256" key="1">
    <source>
        <dbReference type="ARBA" id="ARBA00006865"/>
    </source>
</evidence>
<reference evidence="4" key="2">
    <citation type="submission" date="2017-05" db="UniProtKB">
        <authorList>
            <consortium name="EnsemblMetazoa"/>
        </authorList>
    </citation>
    <scope>IDENTIFICATION</scope>
</reference>
<organism evidence="4">
    <name type="scientific">Amphimedon queenslandica</name>
    <name type="common">Sponge</name>
    <dbReference type="NCBI Taxonomy" id="400682"/>
    <lineage>
        <taxon>Eukaryota</taxon>
        <taxon>Metazoa</taxon>
        <taxon>Porifera</taxon>
        <taxon>Demospongiae</taxon>
        <taxon>Heteroscleromorpha</taxon>
        <taxon>Haplosclerida</taxon>
        <taxon>Niphatidae</taxon>
        <taxon>Amphimedon</taxon>
    </lineage>
</organism>
<dbReference type="Gene3D" id="2.60.120.200">
    <property type="match status" value="1"/>
</dbReference>
<sequence length="392" mass="43976">MDIKCMSCYYFLFLLLVTTSNGRELTLALEDEFDTFNLSLWKHEITLTGGGNWEFEAYLNNRSNSFVRDGVLYIKPTLLEDQIGLANVENGFTMDIWGGAPADLCTQNAFFGCLRKSEKYTGGSILNPIKSARLRTAESFNFKYGKIEVKAKLPIGDWLWPAIWMLPRHNQYGVWPSSGEIDIMESRGNAIGYSEGGYDSFGSTLHWGIDYMYNFFPQTHKSVTIGTTLANDFHVYGLIWNETYIGTYFDDESNVVLSVPINQSFWSRTGLSTTYWDNPWVGAGNNAPFDQEYYLIMNVAVGGTTGFFPDGPHKPWNNTSPTSVNQFYDAKSSWYPTWDGDKSALKIDSVRVWTYSDGATNSPGSGGAKETVSPFLVSLFLILALYATATVM</sequence>
<gene>
    <name evidence="4" type="primary">100632585</name>
</gene>
<protein>
    <recommendedName>
        <fullName evidence="3">GH16 domain-containing protein</fullName>
    </recommendedName>
</protein>
<feature type="domain" description="GH16" evidence="3">
    <location>
        <begin position="18"/>
        <end position="358"/>
    </location>
</feature>
<dbReference type="OMA" id="PNDIECE"/>
<evidence type="ECO:0000259" key="3">
    <source>
        <dbReference type="PROSITE" id="PS51762"/>
    </source>
</evidence>
<dbReference type="KEGG" id="aqu:100632585"/>
<evidence type="ECO:0000313" key="5">
    <source>
        <dbReference type="Proteomes" id="UP000007879"/>
    </source>
</evidence>
<name>A0A1X7UBF7_AMPQE</name>
<keyword evidence="5" id="KW-1185">Reference proteome</keyword>
<dbReference type="PANTHER" id="PTHR10963">
    <property type="entry name" value="GLYCOSYL HYDROLASE-RELATED"/>
    <property type="match status" value="1"/>
</dbReference>
<dbReference type="GO" id="GO:0005975">
    <property type="term" value="P:carbohydrate metabolic process"/>
    <property type="evidence" value="ECO:0007669"/>
    <property type="project" value="InterPro"/>
</dbReference>
<dbReference type="AlphaFoldDB" id="A0A1X7UBF7"/>
<dbReference type="eggNOG" id="ENOG502QRX5">
    <property type="taxonomic scope" value="Eukaryota"/>
</dbReference>
<evidence type="ECO:0000256" key="2">
    <source>
        <dbReference type="SAM" id="SignalP"/>
    </source>
</evidence>
<dbReference type="Pfam" id="PF00722">
    <property type="entry name" value="Glyco_hydro_16"/>
    <property type="match status" value="1"/>
</dbReference>
<dbReference type="OrthoDB" id="4781at2759"/>
<proteinExistence type="inferred from homology"/>
<feature type="chain" id="PRO_5010870116" description="GH16 domain-containing protein" evidence="2">
    <location>
        <begin position="23"/>
        <end position="392"/>
    </location>
</feature>
<dbReference type="InterPro" id="IPR013320">
    <property type="entry name" value="ConA-like_dom_sf"/>
</dbReference>
<dbReference type="InterPro" id="IPR050546">
    <property type="entry name" value="Glycosyl_Hydrlase_16"/>
</dbReference>
<accession>A0A1X7UBF7</accession>
<dbReference type="GO" id="GO:0004553">
    <property type="term" value="F:hydrolase activity, hydrolyzing O-glycosyl compounds"/>
    <property type="evidence" value="ECO:0007669"/>
    <property type="project" value="InterPro"/>
</dbReference>
<dbReference type="InterPro" id="IPR000757">
    <property type="entry name" value="Beta-glucanase-like"/>
</dbReference>
<dbReference type="CDD" id="cd08024">
    <property type="entry name" value="GH16_CCF"/>
    <property type="match status" value="1"/>
</dbReference>
<reference evidence="5" key="1">
    <citation type="journal article" date="2010" name="Nature">
        <title>The Amphimedon queenslandica genome and the evolution of animal complexity.</title>
        <authorList>
            <person name="Srivastava M."/>
            <person name="Simakov O."/>
            <person name="Chapman J."/>
            <person name="Fahey B."/>
            <person name="Gauthier M.E."/>
            <person name="Mitros T."/>
            <person name="Richards G.S."/>
            <person name="Conaco C."/>
            <person name="Dacre M."/>
            <person name="Hellsten U."/>
            <person name="Larroux C."/>
            <person name="Putnam N.H."/>
            <person name="Stanke M."/>
            <person name="Adamska M."/>
            <person name="Darling A."/>
            <person name="Degnan S.M."/>
            <person name="Oakley T.H."/>
            <person name="Plachetzki D.C."/>
            <person name="Zhai Y."/>
            <person name="Adamski M."/>
            <person name="Calcino A."/>
            <person name="Cummins S.F."/>
            <person name="Goodstein D.M."/>
            <person name="Harris C."/>
            <person name="Jackson D.J."/>
            <person name="Leys S.P."/>
            <person name="Shu S."/>
            <person name="Woodcroft B.J."/>
            <person name="Vervoort M."/>
            <person name="Kosik K.S."/>
            <person name="Manning G."/>
            <person name="Degnan B.M."/>
            <person name="Rokhsar D.S."/>
        </authorList>
    </citation>
    <scope>NUCLEOTIDE SEQUENCE [LARGE SCALE GENOMIC DNA]</scope>
</reference>
<dbReference type="SUPFAM" id="SSF49899">
    <property type="entry name" value="Concanavalin A-like lectins/glucanases"/>
    <property type="match status" value="1"/>
</dbReference>
<comment type="similarity">
    <text evidence="1">Belongs to the glycosyl hydrolase 16 family.</text>
</comment>
<dbReference type="PROSITE" id="PS51762">
    <property type="entry name" value="GH16_2"/>
    <property type="match status" value="1"/>
</dbReference>
<dbReference type="EnsemblMetazoa" id="XM_003388418.3">
    <property type="protein sequence ID" value="XP_003388466.2"/>
    <property type="gene ID" value="LOC100632585"/>
</dbReference>
<dbReference type="EnsemblMetazoa" id="Aqu2.1.24994_001">
    <property type="protein sequence ID" value="Aqu2.1.24994_001"/>
    <property type="gene ID" value="Aqu2.1.24994"/>
</dbReference>
<keyword evidence="2" id="KW-0732">Signal</keyword>
<dbReference type="InParanoid" id="A0A1X7UBF7"/>
<evidence type="ECO:0000313" key="4">
    <source>
        <dbReference type="EnsemblMetazoa" id="Aqu2.1.24994_001"/>
    </source>
</evidence>
<dbReference type="Proteomes" id="UP000007879">
    <property type="component" value="Unassembled WGS sequence"/>
</dbReference>
<dbReference type="STRING" id="400682.A0A1X7UBF7"/>